<dbReference type="PANTHER" id="PTHR11709">
    <property type="entry name" value="MULTI-COPPER OXIDASE"/>
    <property type="match status" value="1"/>
</dbReference>
<keyword evidence="2" id="KW-0479">Metal-binding</keyword>
<sequence length="154" mass="17134">MSSGFGLSSYLLSEHCWFRPLCASSSRSSRDGVRSVDLTCVKSAVRPLRPRILHPTDCPRRVDHVDGPAVRRHDDVTAGLASKTRHFKWEVGYMYASPDCEEKILLGINGQFPGPTVRAKAGDTIHVELKNALHTEGVVIHWHGIRQVGKRVKP</sequence>
<dbReference type="GO" id="GO:0005507">
    <property type="term" value="F:copper ion binding"/>
    <property type="evidence" value="ECO:0007669"/>
    <property type="project" value="InterPro"/>
</dbReference>
<evidence type="ECO:0000256" key="3">
    <source>
        <dbReference type="ARBA" id="ARBA00023002"/>
    </source>
</evidence>
<evidence type="ECO:0000259" key="5">
    <source>
        <dbReference type="Pfam" id="PF07732"/>
    </source>
</evidence>
<gene>
    <name evidence="6" type="ORF">B296_00026975</name>
</gene>
<comment type="caution">
    <text evidence="6">The sequence shown here is derived from an EMBL/GenBank/DDBJ whole genome shotgun (WGS) entry which is preliminary data.</text>
</comment>
<dbReference type="Gene3D" id="2.60.40.420">
    <property type="entry name" value="Cupredoxins - blue copper proteins"/>
    <property type="match status" value="1"/>
</dbReference>
<name>A0A426ZEU6_ENSVE</name>
<evidence type="ECO:0000313" key="7">
    <source>
        <dbReference type="Proteomes" id="UP000287651"/>
    </source>
</evidence>
<keyword evidence="4" id="KW-0186">Copper</keyword>
<dbReference type="InterPro" id="IPR008972">
    <property type="entry name" value="Cupredoxin"/>
</dbReference>
<dbReference type="AlphaFoldDB" id="A0A426ZEU6"/>
<evidence type="ECO:0000256" key="2">
    <source>
        <dbReference type="ARBA" id="ARBA00022723"/>
    </source>
</evidence>
<evidence type="ECO:0000313" key="6">
    <source>
        <dbReference type="EMBL" id="RRT62501.1"/>
    </source>
</evidence>
<evidence type="ECO:0000256" key="1">
    <source>
        <dbReference type="ARBA" id="ARBA00010609"/>
    </source>
</evidence>
<protein>
    <recommendedName>
        <fullName evidence="5">Plastocyanin-like domain-containing protein</fullName>
    </recommendedName>
</protein>
<dbReference type="GO" id="GO:0009506">
    <property type="term" value="C:plasmodesma"/>
    <property type="evidence" value="ECO:0007669"/>
    <property type="project" value="TreeGrafter"/>
</dbReference>
<reference evidence="6 7" key="1">
    <citation type="journal article" date="2014" name="Agronomy (Basel)">
        <title>A Draft Genome Sequence for Ensete ventricosum, the Drought-Tolerant Tree Against Hunger.</title>
        <authorList>
            <person name="Harrison J."/>
            <person name="Moore K.A."/>
            <person name="Paszkiewicz K."/>
            <person name="Jones T."/>
            <person name="Grant M."/>
            <person name="Ambacheew D."/>
            <person name="Muzemil S."/>
            <person name="Studholme D.J."/>
        </authorList>
    </citation>
    <scope>NUCLEOTIDE SEQUENCE [LARGE SCALE GENOMIC DNA]</scope>
</reference>
<proteinExistence type="inferred from homology"/>
<organism evidence="6 7">
    <name type="scientific">Ensete ventricosum</name>
    <name type="common">Abyssinian banana</name>
    <name type="synonym">Musa ensete</name>
    <dbReference type="NCBI Taxonomy" id="4639"/>
    <lineage>
        <taxon>Eukaryota</taxon>
        <taxon>Viridiplantae</taxon>
        <taxon>Streptophyta</taxon>
        <taxon>Embryophyta</taxon>
        <taxon>Tracheophyta</taxon>
        <taxon>Spermatophyta</taxon>
        <taxon>Magnoliopsida</taxon>
        <taxon>Liliopsida</taxon>
        <taxon>Zingiberales</taxon>
        <taxon>Musaceae</taxon>
        <taxon>Ensete</taxon>
    </lineage>
</organism>
<comment type="similarity">
    <text evidence="1">Belongs to the multicopper oxidase family.</text>
</comment>
<feature type="domain" description="Plastocyanin-like" evidence="5">
    <location>
        <begin position="91"/>
        <end position="150"/>
    </location>
</feature>
<dbReference type="GO" id="GO:0016491">
    <property type="term" value="F:oxidoreductase activity"/>
    <property type="evidence" value="ECO:0007669"/>
    <property type="project" value="UniProtKB-KW"/>
</dbReference>
<dbReference type="Pfam" id="PF07732">
    <property type="entry name" value="Cu-oxidase_3"/>
    <property type="match status" value="1"/>
</dbReference>
<keyword evidence="3" id="KW-0560">Oxidoreductase</keyword>
<evidence type="ECO:0000256" key="4">
    <source>
        <dbReference type="ARBA" id="ARBA00023008"/>
    </source>
</evidence>
<dbReference type="InterPro" id="IPR045087">
    <property type="entry name" value="Cu-oxidase_fam"/>
</dbReference>
<dbReference type="InterPro" id="IPR011707">
    <property type="entry name" value="Cu-oxidase-like_N"/>
</dbReference>
<dbReference type="SUPFAM" id="SSF49503">
    <property type="entry name" value="Cupredoxins"/>
    <property type="match status" value="1"/>
</dbReference>
<accession>A0A426ZEU6</accession>
<dbReference type="EMBL" id="AMZH03006958">
    <property type="protein sequence ID" value="RRT62501.1"/>
    <property type="molecule type" value="Genomic_DNA"/>
</dbReference>
<dbReference type="Proteomes" id="UP000287651">
    <property type="component" value="Unassembled WGS sequence"/>
</dbReference>
<dbReference type="PANTHER" id="PTHR11709:SF394">
    <property type="entry name" value="FI03373P-RELATED"/>
    <property type="match status" value="1"/>
</dbReference>